<keyword evidence="2" id="KW-1185">Reference proteome</keyword>
<evidence type="ECO:0000313" key="1">
    <source>
        <dbReference type="EMBL" id="MBP1855775.1"/>
    </source>
</evidence>
<dbReference type="RefSeq" id="WP_209457172.1">
    <property type="nucleotide sequence ID" value="NZ_BAAACS010000004.1"/>
</dbReference>
<evidence type="ECO:0000313" key="2">
    <source>
        <dbReference type="Proteomes" id="UP000767291"/>
    </source>
</evidence>
<dbReference type="EMBL" id="JAGGJX010000004">
    <property type="protein sequence ID" value="MBP1855775.1"/>
    <property type="molecule type" value="Genomic_DNA"/>
</dbReference>
<dbReference type="Proteomes" id="UP000767291">
    <property type="component" value="Unassembled WGS sequence"/>
</dbReference>
<reference evidence="1 2" key="1">
    <citation type="submission" date="2021-03" db="EMBL/GenBank/DDBJ databases">
        <title>Genomic Encyclopedia of Type Strains, Phase IV (KMG-IV): sequencing the most valuable type-strain genomes for metagenomic binning, comparative biology and taxonomic classification.</title>
        <authorList>
            <person name="Goeker M."/>
        </authorList>
    </citation>
    <scope>NUCLEOTIDE SEQUENCE [LARGE SCALE GENOMIC DNA]</scope>
    <source>
        <strain evidence="1 2">DSM 1289</strain>
    </source>
</reference>
<protein>
    <submittedName>
        <fullName evidence="1">Uncharacterized protein</fullName>
    </submittedName>
</protein>
<sequence length="295" mass="33919">MSKKVLVRIIVLAVTLLVLSTFIKTDNAERITFKNKRILSSNKELIVDNKWSSNIITSAGECFLIQMNIYDFDDEFGEGTTMLLKGNENLEIADIRLEKIDNEVKQYKKYYQTYSLFINATPSKSGEFKLDDMEVEITGNKEMHKINLGKFNLKVYPREEVGADLEFTVGSGFMSLGEGTEYESQDYFKSSFDTEIDNKNKTDIVIKEIRVNDDKYFKLEELKNNITIKPGKRSKVEVPFTLDRKALNYCYSTEILYSFEGKDKRQITAINSISNSIGPNQLAEMIKQKSENKNI</sequence>
<comment type="caution">
    <text evidence="1">The sequence shown here is derived from an EMBL/GenBank/DDBJ whole genome shotgun (WGS) entry which is preliminary data.</text>
</comment>
<organism evidence="1 2">
    <name type="scientific">Metaclostridioides mangenotii</name>
    <dbReference type="NCBI Taxonomy" id="1540"/>
    <lineage>
        <taxon>Bacteria</taxon>
        <taxon>Bacillati</taxon>
        <taxon>Bacillota</taxon>
        <taxon>Clostridia</taxon>
        <taxon>Peptostreptococcales</taxon>
        <taxon>Peptostreptococcaceae</taxon>
        <taxon>Metaclostridioides</taxon>
    </lineage>
</organism>
<accession>A0ABS4ECV5</accession>
<gene>
    <name evidence="1" type="ORF">J2Z43_002173</name>
</gene>
<proteinExistence type="predicted"/>
<name>A0ABS4ECV5_9FIRM</name>